<dbReference type="AlphaFoldDB" id="A0A412Q310"/>
<name>A0A412Q310_9FIRM</name>
<dbReference type="EMBL" id="QRXG01000014">
    <property type="protein sequence ID" value="RGT80833.1"/>
    <property type="molecule type" value="Genomic_DNA"/>
</dbReference>
<evidence type="ECO:0008006" key="3">
    <source>
        <dbReference type="Google" id="ProtNLM"/>
    </source>
</evidence>
<organism evidence="1 2">
    <name type="scientific">Agathobacter rectalis</name>
    <dbReference type="NCBI Taxonomy" id="39491"/>
    <lineage>
        <taxon>Bacteria</taxon>
        <taxon>Bacillati</taxon>
        <taxon>Bacillota</taxon>
        <taxon>Clostridia</taxon>
        <taxon>Lachnospirales</taxon>
        <taxon>Lachnospiraceae</taxon>
        <taxon>Agathobacter</taxon>
    </lineage>
</organism>
<dbReference type="RefSeq" id="WP_118004277.1">
    <property type="nucleotide sequence ID" value="NZ_QRXF01000014.1"/>
</dbReference>
<gene>
    <name evidence="1" type="ORF">DWX06_09495</name>
</gene>
<evidence type="ECO:0000313" key="1">
    <source>
        <dbReference type="EMBL" id="RGT80833.1"/>
    </source>
</evidence>
<dbReference type="Proteomes" id="UP000284296">
    <property type="component" value="Unassembled WGS sequence"/>
</dbReference>
<sequence length="300" mass="34793">MPKIQYKEINFRGKSLELINLVNQVVEEYQAQGYELTLRQAYYQLVARGYIPNNERSYKNIGNLINDGRLAGLIDWHSITDRTRNLRRNGHWDNPADVIASARYSYLLNKWDGQPNYVEVWVEKDALVDIVGQACTPLDTPYFSCRGYTSQSEMWSAAQRFIRQGDRENRFIIHLGDHDPSGIDMTRDIQERLSMFGADVYVKRVALTMNQIGTYNPPPNPAKITDSRASKYIDEYGNESWELDALEPQVITDLITNEVTALRNDEIYRSICDLEERGKDELRMIERNYDKAVAFLESEE</sequence>
<protein>
    <recommendedName>
        <fullName evidence="3">DUF2399 domain-containing protein</fullName>
    </recommendedName>
</protein>
<evidence type="ECO:0000313" key="2">
    <source>
        <dbReference type="Proteomes" id="UP000284296"/>
    </source>
</evidence>
<comment type="caution">
    <text evidence="1">The sequence shown here is derived from an EMBL/GenBank/DDBJ whole genome shotgun (WGS) entry which is preliminary data.</text>
</comment>
<accession>A0A412Q310</accession>
<proteinExistence type="predicted"/>
<reference evidence="1 2" key="1">
    <citation type="submission" date="2018-08" db="EMBL/GenBank/DDBJ databases">
        <title>A genome reference for cultivated species of the human gut microbiota.</title>
        <authorList>
            <person name="Zou Y."/>
            <person name="Xue W."/>
            <person name="Luo G."/>
        </authorList>
    </citation>
    <scope>NUCLEOTIDE SEQUENCE [LARGE SCALE GENOMIC DNA]</scope>
    <source>
        <strain evidence="1 2">AF18-16LB</strain>
    </source>
</reference>